<dbReference type="EMBL" id="CM018226">
    <property type="protein sequence ID" value="KAB1999296.1"/>
    <property type="molecule type" value="Genomic_DNA"/>
</dbReference>
<protein>
    <submittedName>
        <fullName evidence="2">Uncharacterized protein</fullName>
    </submittedName>
</protein>
<evidence type="ECO:0000313" key="2">
    <source>
        <dbReference type="EMBL" id="KAB1999296.1"/>
    </source>
</evidence>
<evidence type="ECO:0000256" key="1">
    <source>
        <dbReference type="SAM" id="SignalP"/>
    </source>
</evidence>
<dbReference type="AlphaFoldDB" id="A0A5J5NYT1"/>
<gene>
    <name evidence="2" type="ORF">ES319_D12G152300v1</name>
</gene>
<feature type="signal peptide" evidence="1">
    <location>
        <begin position="1"/>
        <end position="23"/>
    </location>
</feature>
<name>A0A5J5NYT1_GOSBA</name>
<feature type="chain" id="PRO_5023942541" evidence="1">
    <location>
        <begin position="24"/>
        <end position="52"/>
    </location>
</feature>
<dbReference type="Proteomes" id="UP000327439">
    <property type="component" value="Chromosome D12"/>
</dbReference>
<organism evidence="2 3">
    <name type="scientific">Gossypium barbadense</name>
    <name type="common">Sea Island cotton</name>
    <name type="synonym">Hibiscus barbadensis</name>
    <dbReference type="NCBI Taxonomy" id="3634"/>
    <lineage>
        <taxon>Eukaryota</taxon>
        <taxon>Viridiplantae</taxon>
        <taxon>Streptophyta</taxon>
        <taxon>Embryophyta</taxon>
        <taxon>Tracheophyta</taxon>
        <taxon>Spermatophyta</taxon>
        <taxon>Magnoliopsida</taxon>
        <taxon>eudicotyledons</taxon>
        <taxon>Gunneridae</taxon>
        <taxon>Pentapetalae</taxon>
        <taxon>rosids</taxon>
        <taxon>malvids</taxon>
        <taxon>Malvales</taxon>
        <taxon>Malvaceae</taxon>
        <taxon>Malvoideae</taxon>
        <taxon>Gossypium</taxon>
    </lineage>
</organism>
<keyword evidence="3" id="KW-1185">Reference proteome</keyword>
<reference evidence="3" key="1">
    <citation type="journal article" date="2020" name="Nat. Genet.">
        <title>Genomic diversifications of five Gossypium allopolyploid species and their impact on cotton improvement.</title>
        <authorList>
            <person name="Chen Z.J."/>
            <person name="Sreedasyam A."/>
            <person name="Ando A."/>
            <person name="Song Q."/>
            <person name="De Santiago L.M."/>
            <person name="Hulse-Kemp A.M."/>
            <person name="Ding M."/>
            <person name="Ye W."/>
            <person name="Kirkbride R.C."/>
            <person name="Jenkins J."/>
            <person name="Plott C."/>
            <person name="Lovell J."/>
            <person name="Lin Y.M."/>
            <person name="Vaughn R."/>
            <person name="Liu B."/>
            <person name="Simpson S."/>
            <person name="Scheffler B.E."/>
            <person name="Wen L."/>
            <person name="Saski C.A."/>
            <person name="Grover C.E."/>
            <person name="Hu G."/>
            <person name="Conover J.L."/>
            <person name="Carlson J.W."/>
            <person name="Shu S."/>
            <person name="Boston L.B."/>
            <person name="Williams M."/>
            <person name="Peterson D.G."/>
            <person name="McGee K."/>
            <person name="Jones D.C."/>
            <person name="Wendel J.F."/>
            <person name="Stelly D.M."/>
            <person name="Grimwood J."/>
            <person name="Schmutz J."/>
        </authorList>
    </citation>
    <scope>NUCLEOTIDE SEQUENCE [LARGE SCALE GENOMIC DNA]</scope>
    <source>
        <strain evidence="3">cv. 3-79</strain>
    </source>
</reference>
<keyword evidence="1" id="KW-0732">Signal</keyword>
<sequence length="52" mass="6067">MSSLISFSGSLLLLIHLPQFHLSLYLVLSQHNSVNACRGFCRKRIYYLILHY</sequence>
<evidence type="ECO:0000313" key="3">
    <source>
        <dbReference type="Proteomes" id="UP000327439"/>
    </source>
</evidence>
<proteinExistence type="predicted"/>
<accession>A0A5J5NYT1</accession>